<evidence type="ECO:0000256" key="4">
    <source>
        <dbReference type="ARBA" id="ARBA00023136"/>
    </source>
</evidence>
<dbReference type="EMBL" id="LSCR01000042">
    <property type="protein sequence ID" value="KXB33011.1"/>
    <property type="molecule type" value="Genomic_DNA"/>
</dbReference>
<evidence type="ECO:0000313" key="7">
    <source>
        <dbReference type="Proteomes" id="UP000070675"/>
    </source>
</evidence>
<feature type="transmembrane region" description="Helical" evidence="5">
    <location>
        <begin position="12"/>
        <end position="43"/>
    </location>
</feature>
<keyword evidence="3 5" id="KW-1133">Transmembrane helix</keyword>
<dbReference type="CDD" id="cd16914">
    <property type="entry name" value="EcfT"/>
    <property type="match status" value="1"/>
</dbReference>
<sequence>MDLPGIAPAAKLAAAACLLVSIFFVRSYVGLALLALLQLLLLFASRIPFRLYTPLVRPLVVITCISIVLNGLVLDGSGSISLIGSCGITPQRLQQSMFALARIYVLASYFMLVFSTVTAVQIVDVIRALLQPLERHRCGALDRRFLVNDIAMMLTIALRFLPLSIEQVNQLVLAQRSRGVRFEQKNLFKRMSMWLSVFIPTIVLLLQQADELGQAMQDRCYGAREPSFVALCMRTRDILFLIVSVFFFVGAVLF</sequence>
<keyword evidence="4 5" id="KW-0472">Membrane</keyword>
<feature type="transmembrane region" description="Helical" evidence="5">
    <location>
        <begin position="103"/>
        <end position="126"/>
    </location>
</feature>
<dbReference type="GO" id="GO:0005886">
    <property type="term" value="C:plasma membrane"/>
    <property type="evidence" value="ECO:0007669"/>
    <property type="project" value="TreeGrafter"/>
</dbReference>
<keyword evidence="2 5" id="KW-0812">Transmembrane</keyword>
<evidence type="ECO:0000256" key="3">
    <source>
        <dbReference type="ARBA" id="ARBA00022989"/>
    </source>
</evidence>
<evidence type="ECO:0000256" key="1">
    <source>
        <dbReference type="ARBA" id="ARBA00004141"/>
    </source>
</evidence>
<name>A0A133XPY9_9ACTN</name>
<dbReference type="Proteomes" id="UP000070675">
    <property type="component" value="Unassembled WGS sequence"/>
</dbReference>
<gene>
    <name evidence="6" type="ORF">HMPREF3192_01382</name>
</gene>
<dbReference type="AlphaFoldDB" id="A0A133XPY9"/>
<dbReference type="STRING" id="1393034.HMPREF3192_01382"/>
<comment type="caution">
    <text evidence="6">The sequence shown here is derived from an EMBL/GenBank/DDBJ whole genome shotgun (WGS) entry which is preliminary data.</text>
</comment>
<feature type="transmembrane region" description="Helical" evidence="5">
    <location>
        <begin position="55"/>
        <end position="74"/>
    </location>
</feature>
<dbReference type="InterPro" id="IPR003339">
    <property type="entry name" value="ABC/ECF_trnsptr_transmembrane"/>
</dbReference>
<dbReference type="Pfam" id="PF02361">
    <property type="entry name" value="CbiQ"/>
    <property type="match status" value="1"/>
</dbReference>
<protein>
    <submittedName>
        <fullName evidence="6">Cobalt transport protein</fullName>
    </submittedName>
</protein>
<proteinExistence type="predicted"/>
<dbReference type="PANTHER" id="PTHR33514">
    <property type="entry name" value="PROTEIN ABCI12, CHLOROPLASTIC"/>
    <property type="match status" value="1"/>
</dbReference>
<comment type="subcellular location">
    <subcellularLocation>
        <location evidence="1">Membrane</location>
        <topology evidence="1">Multi-pass membrane protein</topology>
    </subcellularLocation>
</comment>
<dbReference type="PATRIC" id="fig|1393034.3.peg.1345"/>
<evidence type="ECO:0000256" key="2">
    <source>
        <dbReference type="ARBA" id="ARBA00022692"/>
    </source>
</evidence>
<keyword evidence="7" id="KW-1185">Reference proteome</keyword>
<accession>A0A133XPY9</accession>
<dbReference type="PANTHER" id="PTHR33514:SF13">
    <property type="entry name" value="PROTEIN ABCI12, CHLOROPLASTIC"/>
    <property type="match status" value="1"/>
</dbReference>
<evidence type="ECO:0000256" key="5">
    <source>
        <dbReference type="SAM" id="Phobius"/>
    </source>
</evidence>
<feature type="transmembrane region" description="Helical" evidence="5">
    <location>
        <begin position="228"/>
        <end position="253"/>
    </location>
</feature>
<evidence type="ECO:0000313" key="6">
    <source>
        <dbReference type="EMBL" id="KXB33011.1"/>
    </source>
</evidence>
<reference evidence="7" key="1">
    <citation type="submission" date="2016-01" db="EMBL/GenBank/DDBJ databases">
        <authorList>
            <person name="Mitreva M."/>
            <person name="Pepin K.H."/>
            <person name="Mihindukulasuriya K.A."/>
            <person name="Fulton R."/>
            <person name="Fronick C."/>
            <person name="O'Laughlin M."/>
            <person name="Miner T."/>
            <person name="Herter B."/>
            <person name="Rosa B.A."/>
            <person name="Cordes M."/>
            <person name="Tomlinson C."/>
            <person name="Wollam A."/>
            <person name="Palsikar V.B."/>
            <person name="Mardis E.R."/>
            <person name="Wilson R.K."/>
        </authorList>
    </citation>
    <scope>NUCLEOTIDE SEQUENCE [LARGE SCALE GENOMIC DNA]</scope>
    <source>
        <strain evidence="7">DNF00019</strain>
    </source>
</reference>
<organism evidence="6 7">
    <name type="scientific">Atopobium deltae</name>
    <dbReference type="NCBI Taxonomy" id="1393034"/>
    <lineage>
        <taxon>Bacteria</taxon>
        <taxon>Bacillati</taxon>
        <taxon>Actinomycetota</taxon>
        <taxon>Coriobacteriia</taxon>
        <taxon>Coriobacteriales</taxon>
        <taxon>Atopobiaceae</taxon>
        <taxon>Atopobium</taxon>
    </lineage>
</organism>